<feature type="chain" id="PRO_5031475946" description="Reverse transcriptase Ty1/copia-type domain-containing protein" evidence="1">
    <location>
        <begin position="19"/>
        <end position="125"/>
    </location>
</feature>
<evidence type="ECO:0000256" key="1">
    <source>
        <dbReference type="SAM" id="SignalP"/>
    </source>
</evidence>
<evidence type="ECO:0000313" key="4">
    <source>
        <dbReference type="Proteomes" id="UP000596661"/>
    </source>
</evidence>
<accession>A0A803NZV1</accession>
<keyword evidence="1" id="KW-0732">Signal</keyword>
<dbReference type="InterPro" id="IPR013103">
    <property type="entry name" value="RVT_2"/>
</dbReference>
<dbReference type="EMBL" id="UZAU01000097">
    <property type="status" value="NOT_ANNOTATED_CDS"/>
    <property type="molecule type" value="Genomic_DNA"/>
</dbReference>
<sequence length="125" mass="14435">MLTFKLLLAISIIKKWHTLQLDINNTFLNGDHHEEVYMTLPKSLIVPSSTCVDNNLIFQLHKSIYGLRQSSRQWYKKLSDALIREGFKQSHVDYALFTGSDDTYITLLVYVNDIIIIGPNLTLLH</sequence>
<dbReference type="Proteomes" id="UP000596661">
    <property type="component" value="Chromosome 2"/>
</dbReference>
<reference evidence="3" key="1">
    <citation type="submission" date="2018-11" db="EMBL/GenBank/DDBJ databases">
        <authorList>
            <person name="Grassa J C."/>
        </authorList>
    </citation>
    <scope>NUCLEOTIDE SEQUENCE [LARGE SCALE GENOMIC DNA]</scope>
</reference>
<dbReference type="Gramene" id="evm.model.02.305">
    <property type="protein sequence ID" value="cds.evm.model.02.305"/>
    <property type="gene ID" value="evm.TU.02.305"/>
</dbReference>
<feature type="signal peptide" evidence="1">
    <location>
        <begin position="1"/>
        <end position="18"/>
    </location>
</feature>
<evidence type="ECO:0000259" key="2">
    <source>
        <dbReference type="Pfam" id="PF07727"/>
    </source>
</evidence>
<name>A0A803NZV1_CANSA</name>
<dbReference type="SUPFAM" id="SSF56672">
    <property type="entry name" value="DNA/RNA polymerases"/>
    <property type="match status" value="1"/>
</dbReference>
<dbReference type="OMA" id="MINMAKT"/>
<proteinExistence type="predicted"/>
<reference evidence="3" key="2">
    <citation type="submission" date="2021-03" db="UniProtKB">
        <authorList>
            <consortium name="EnsemblPlants"/>
        </authorList>
    </citation>
    <scope>IDENTIFICATION</scope>
</reference>
<feature type="domain" description="Reverse transcriptase Ty1/copia-type" evidence="2">
    <location>
        <begin position="4"/>
        <end position="124"/>
    </location>
</feature>
<dbReference type="AlphaFoldDB" id="A0A803NZV1"/>
<dbReference type="EnsemblPlants" id="evm.model.02.305">
    <property type="protein sequence ID" value="cds.evm.model.02.305"/>
    <property type="gene ID" value="evm.TU.02.305"/>
</dbReference>
<dbReference type="Pfam" id="PF07727">
    <property type="entry name" value="RVT_2"/>
    <property type="match status" value="1"/>
</dbReference>
<protein>
    <recommendedName>
        <fullName evidence="2">Reverse transcriptase Ty1/copia-type domain-containing protein</fullName>
    </recommendedName>
</protein>
<organism evidence="3 4">
    <name type="scientific">Cannabis sativa</name>
    <name type="common">Hemp</name>
    <name type="synonym">Marijuana</name>
    <dbReference type="NCBI Taxonomy" id="3483"/>
    <lineage>
        <taxon>Eukaryota</taxon>
        <taxon>Viridiplantae</taxon>
        <taxon>Streptophyta</taxon>
        <taxon>Embryophyta</taxon>
        <taxon>Tracheophyta</taxon>
        <taxon>Spermatophyta</taxon>
        <taxon>Magnoliopsida</taxon>
        <taxon>eudicotyledons</taxon>
        <taxon>Gunneridae</taxon>
        <taxon>Pentapetalae</taxon>
        <taxon>rosids</taxon>
        <taxon>fabids</taxon>
        <taxon>Rosales</taxon>
        <taxon>Cannabaceae</taxon>
        <taxon>Cannabis</taxon>
    </lineage>
</organism>
<dbReference type="InterPro" id="IPR043502">
    <property type="entry name" value="DNA/RNA_pol_sf"/>
</dbReference>
<keyword evidence="4" id="KW-1185">Reference proteome</keyword>
<evidence type="ECO:0000313" key="3">
    <source>
        <dbReference type="EnsemblPlants" id="cds.evm.model.02.305"/>
    </source>
</evidence>